<sequence>MGGTSMATPHVAGALALELNGRPREPVADARILRSSAPGKISDVRGVSNQLLNVSGLGG</sequence>
<dbReference type="SUPFAM" id="SSF52743">
    <property type="entry name" value="Subtilisin-like"/>
    <property type="match status" value="1"/>
</dbReference>
<keyword evidence="1" id="KW-0645">Protease</keyword>
<evidence type="ECO:0000256" key="3">
    <source>
        <dbReference type="ARBA" id="ARBA00022825"/>
    </source>
</evidence>
<accession>A0ABN3VEC4</accession>
<keyword evidence="2" id="KW-0378">Hydrolase</keyword>
<dbReference type="Proteomes" id="UP001500979">
    <property type="component" value="Unassembled WGS sequence"/>
</dbReference>
<dbReference type="Gene3D" id="3.40.50.200">
    <property type="entry name" value="Peptidase S8/S53 domain"/>
    <property type="match status" value="1"/>
</dbReference>
<dbReference type="InterPro" id="IPR023828">
    <property type="entry name" value="Peptidase_S8_Ser-AS"/>
</dbReference>
<reference evidence="6 7" key="1">
    <citation type="journal article" date="2019" name="Int. J. Syst. Evol. Microbiol.">
        <title>The Global Catalogue of Microorganisms (GCM) 10K type strain sequencing project: providing services to taxonomists for standard genome sequencing and annotation.</title>
        <authorList>
            <consortium name="The Broad Institute Genomics Platform"/>
            <consortium name="The Broad Institute Genome Sequencing Center for Infectious Disease"/>
            <person name="Wu L."/>
            <person name="Ma J."/>
        </authorList>
    </citation>
    <scope>NUCLEOTIDE SEQUENCE [LARGE SCALE GENOMIC DNA]</scope>
    <source>
        <strain evidence="6 7">JCM 9383</strain>
    </source>
</reference>
<evidence type="ECO:0000259" key="5">
    <source>
        <dbReference type="Pfam" id="PF00082"/>
    </source>
</evidence>
<name>A0ABN3VEC4_9PSEU</name>
<organism evidence="6 7">
    <name type="scientific">Saccharopolyspora taberi</name>
    <dbReference type="NCBI Taxonomy" id="60895"/>
    <lineage>
        <taxon>Bacteria</taxon>
        <taxon>Bacillati</taxon>
        <taxon>Actinomycetota</taxon>
        <taxon>Actinomycetes</taxon>
        <taxon>Pseudonocardiales</taxon>
        <taxon>Pseudonocardiaceae</taxon>
        <taxon>Saccharopolyspora</taxon>
    </lineage>
</organism>
<comment type="similarity">
    <text evidence="4">Belongs to the peptidase S8 family.</text>
</comment>
<evidence type="ECO:0000256" key="2">
    <source>
        <dbReference type="ARBA" id="ARBA00022801"/>
    </source>
</evidence>
<dbReference type="PROSITE" id="PS51892">
    <property type="entry name" value="SUBTILASE"/>
    <property type="match status" value="1"/>
</dbReference>
<dbReference type="InterPro" id="IPR000209">
    <property type="entry name" value="Peptidase_S8/S53_dom"/>
</dbReference>
<gene>
    <name evidence="6" type="ORF">GCM10010470_34900</name>
</gene>
<feature type="domain" description="Peptidase S8/S53" evidence="5">
    <location>
        <begin position="1"/>
        <end position="30"/>
    </location>
</feature>
<proteinExistence type="inferred from homology"/>
<evidence type="ECO:0000256" key="4">
    <source>
        <dbReference type="PROSITE-ProRule" id="PRU01240"/>
    </source>
</evidence>
<evidence type="ECO:0000256" key="1">
    <source>
        <dbReference type="ARBA" id="ARBA00022670"/>
    </source>
</evidence>
<dbReference type="PROSITE" id="PS00138">
    <property type="entry name" value="SUBTILASE_SER"/>
    <property type="match status" value="1"/>
</dbReference>
<evidence type="ECO:0000313" key="6">
    <source>
        <dbReference type="EMBL" id="GAA2796802.1"/>
    </source>
</evidence>
<keyword evidence="3" id="KW-0720">Serine protease</keyword>
<dbReference type="EMBL" id="BAAAUX010000014">
    <property type="protein sequence ID" value="GAA2796802.1"/>
    <property type="molecule type" value="Genomic_DNA"/>
</dbReference>
<evidence type="ECO:0000313" key="7">
    <source>
        <dbReference type="Proteomes" id="UP001500979"/>
    </source>
</evidence>
<dbReference type="Pfam" id="PF00082">
    <property type="entry name" value="Peptidase_S8"/>
    <property type="match status" value="1"/>
</dbReference>
<dbReference type="InterPro" id="IPR036852">
    <property type="entry name" value="Peptidase_S8/S53_dom_sf"/>
</dbReference>
<keyword evidence="7" id="KW-1185">Reference proteome</keyword>
<comment type="caution">
    <text evidence="4">Lacks conserved residue(s) required for the propagation of feature annotation.</text>
</comment>
<protein>
    <recommendedName>
        <fullName evidence="5">Peptidase S8/S53 domain-containing protein</fullName>
    </recommendedName>
</protein>
<comment type="caution">
    <text evidence="6">The sequence shown here is derived from an EMBL/GenBank/DDBJ whole genome shotgun (WGS) entry which is preliminary data.</text>
</comment>